<protein>
    <recommendedName>
        <fullName evidence="2">Leucine-rich repeat protein</fullName>
    </recommendedName>
</protein>
<dbReference type="Gene3D" id="3.80.10.10">
    <property type="entry name" value="Ribonuclease Inhibitor"/>
    <property type="match status" value="2"/>
</dbReference>
<dbReference type="SUPFAM" id="SSF52058">
    <property type="entry name" value="L domain-like"/>
    <property type="match status" value="1"/>
</dbReference>
<sequence>MTRIFVNSVFDIPPFAIYEYFDTDELVTLRRTHRFFASKLCPIGSPIIHLRSDTSASKSEYAKIPIQFPKAKLIVEKHGGIHPTILLNVTSLNVSYLTHLIDLSLMTNLTSLKLMESDYVRSEMLDNLTKLVELALDSTPCIKGPTVRKLTNLQTLNLDMNDTITDADIASLPIRSLSLLHNTTITPLVLKQLNLTHLNITHAMPALADELLHCLQLTDLELDMNTIIKIGLETIRKIPSLRKLTIDEFVQTPRIDAMKYLTHLTYLNFKNIKANLDHTPFPLLQTLIITGVAPSILYFPSVPLDNLTHLEINNYANLIVDYLKNLTYLDICVPRLPSNRELHRFGKLKKVILRGDGYRRPIDISQLTSVESLEIIGSDASFSVYGRNESLESLTIDTPRNTPLDDNSIQLFPNLKYLSLGPQCPKVTGSCFKHLPKLFSLSINERNSLDPKHILALIKRGVLIKYKN</sequence>
<gene>
    <name evidence="1" type="ORF">Hyperionvirus1_210</name>
</gene>
<dbReference type="EMBL" id="MK072383">
    <property type="protein sequence ID" value="AYV82631.1"/>
    <property type="molecule type" value="Genomic_DNA"/>
</dbReference>
<name>A0A3G5A8Y0_9VIRU</name>
<dbReference type="InterPro" id="IPR032675">
    <property type="entry name" value="LRR_dom_sf"/>
</dbReference>
<organism evidence="1">
    <name type="scientific">Hyperionvirus sp</name>
    <dbReference type="NCBI Taxonomy" id="2487770"/>
    <lineage>
        <taxon>Viruses</taxon>
        <taxon>Varidnaviria</taxon>
        <taxon>Bamfordvirae</taxon>
        <taxon>Nucleocytoviricota</taxon>
        <taxon>Megaviricetes</taxon>
        <taxon>Imitervirales</taxon>
        <taxon>Mimiviridae</taxon>
        <taxon>Klosneuvirinae</taxon>
    </lineage>
</organism>
<reference evidence="1" key="1">
    <citation type="submission" date="2018-10" db="EMBL/GenBank/DDBJ databases">
        <title>Hidden diversity of soil giant viruses.</title>
        <authorList>
            <person name="Schulz F."/>
            <person name="Alteio L."/>
            <person name="Goudeau D."/>
            <person name="Ryan E.M."/>
            <person name="Malmstrom R.R."/>
            <person name="Blanchard J."/>
            <person name="Woyke T."/>
        </authorList>
    </citation>
    <scope>NUCLEOTIDE SEQUENCE</scope>
    <source>
        <strain evidence="1">HYV1</strain>
    </source>
</reference>
<accession>A0A3G5A8Y0</accession>
<evidence type="ECO:0008006" key="2">
    <source>
        <dbReference type="Google" id="ProtNLM"/>
    </source>
</evidence>
<evidence type="ECO:0000313" key="1">
    <source>
        <dbReference type="EMBL" id="AYV82631.1"/>
    </source>
</evidence>
<proteinExistence type="predicted"/>